<name>A0A4Z1DYK3_9MICO</name>
<dbReference type="InterPro" id="IPR029044">
    <property type="entry name" value="Nucleotide-diphossugar_trans"/>
</dbReference>
<feature type="region of interest" description="Disordered" evidence="1">
    <location>
        <begin position="555"/>
        <end position="584"/>
    </location>
</feature>
<evidence type="ECO:0000313" key="3">
    <source>
        <dbReference type="EMBL" id="TGO04070.1"/>
    </source>
</evidence>
<keyword evidence="4" id="KW-1185">Reference proteome</keyword>
<dbReference type="Pfam" id="PF13641">
    <property type="entry name" value="Glyco_tranf_2_3"/>
    <property type="match status" value="1"/>
</dbReference>
<keyword evidence="2" id="KW-1133">Transmembrane helix</keyword>
<feature type="transmembrane region" description="Helical" evidence="2">
    <location>
        <begin position="584"/>
        <end position="601"/>
    </location>
</feature>
<dbReference type="Proteomes" id="UP000297318">
    <property type="component" value="Unassembled WGS sequence"/>
</dbReference>
<feature type="transmembrane region" description="Helical" evidence="2">
    <location>
        <begin position="818"/>
        <end position="839"/>
    </location>
</feature>
<sequence>MLTVLVTRGVTPWLPETLEALASQEVAPERLVLAVWDPTALSDVREAATTAGLAHVDVVATAGAATFGAAVRSAVRDHPAVDGQWLWLLHDDSAPARTALAAQLRAVEQGSSIVVAGAKQVEWTAPDELISVGVGLTRSGRRFTALEESEIDQGQYDDRLDVLAIGTAGMLVRRDVWDALQGPDPALGPYGDGADLARRARLAGHRAVVVPAAVVRHARASYAWLRHPEDGEAAVDAPHEPVRSWPARRRAVLHARLVGASPVGAVLAFLGMFLLAPVRALARVATKEFALIGGELRAPFATAAHLSAVSRARAQATRTAVVPRRVLAPLQVGVGTQLAAWRDTRLQRSALRRSRRARSELEKAEVASLNRRRRLALLAVLVITVGVAAVTVGRWALDGALIGGALLPVDAGASQLWTLATSPWLAVGDGHAVLPQPLALVLAFLTTLIGGLWGTPVSATVAVLTVGAIPLAALGAWFAAGAATRGLAARAWAATVWAFTPTLLISLAQGRIGSILAHLALPWVALGVARALGVQRRDVVLGGMVGARRVHAVPGEVDDDDDADGASPRAAVAPPRPGRRPARAQGSIGAAAAAGLAFAIACAGAPLLLPLGVVVVLVLVLTLPRASRGTQAGRGRLVLVLLPAIALVGPWLTAPFGAVGSDAQASSWESVLRLLLSEPGRPLPGDDVAPWQQLLLWPGGSDLLPSQLDALGAVGPLLLTGPVVLGAVLALLRGGARARAIRIAWVLAAVALAGAVAVTHVPVGVSLDLLTGTEIAVTAWSGPAVSLLLLALLVAAVVAAEGLQGVLGENTFGWRQPVLAVVAVVVAIAPAAAATAWTWSVRSDPAVLEVQPRGDSPVPALGRQVQASAASARVLSLAPTTTGYDLQVWRSDGPQLLETSVAPFSLEGDLLRPTVTVPDAADEALAVAVARLSVAADEAAPALVEHGIAVVVVPPEDASWRPGVDPTARAELVSSLDGTAGLERVTSNASGTIWRVTADSGVARARVLLADGVTPSPDVDVTSRDLPVGGLTSGTVRAGGEVRVADADRLVVLAERAHPGWRATLEGRRLETTDLDWRQAFTLPAGAEGTLTISYVDPLRMLWTVGQIVVLGLAGLLALPTRRRSPGEDA</sequence>
<proteinExistence type="predicted"/>
<feature type="transmembrane region" description="Helical" evidence="2">
    <location>
        <begin position="785"/>
        <end position="806"/>
    </location>
</feature>
<feature type="transmembrane region" description="Helical" evidence="2">
    <location>
        <begin position="744"/>
        <end position="765"/>
    </location>
</feature>
<dbReference type="Gene3D" id="3.90.550.10">
    <property type="entry name" value="Spore Coat Polysaccharide Biosynthesis Protein SpsA, Chain A"/>
    <property type="match status" value="1"/>
</dbReference>
<dbReference type="GO" id="GO:0016740">
    <property type="term" value="F:transferase activity"/>
    <property type="evidence" value="ECO:0007669"/>
    <property type="project" value="UniProtKB-KW"/>
</dbReference>
<feature type="transmembrane region" description="Helical" evidence="2">
    <location>
        <begin position="432"/>
        <end position="453"/>
    </location>
</feature>
<feature type="transmembrane region" description="Helical" evidence="2">
    <location>
        <begin position="638"/>
        <end position="658"/>
    </location>
</feature>
<feature type="transmembrane region" description="Helical" evidence="2">
    <location>
        <begin position="375"/>
        <end position="395"/>
    </location>
</feature>
<feature type="transmembrane region" description="Helical" evidence="2">
    <location>
        <begin position="459"/>
        <end position="479"/>
    </location>
</feature>
<dbReference type="PANTHER" id="PTHR43685:SF3">
    <property type="entry name" value="SLR2126 PROTEIN"/>
    <property type="match status" value="1"/>
</dbReference>
<keyword evidence="3" id="KW-0808">Transferase</keyword>
<feature type="transmembrane region" description="Helical" evidence="2">
    <location>
        <begin position="515"/>
        <end position="534"/>
    </location>
</feature>
<dbReference type="SUPFAM" id="SSF53448">
    <property type="entry name" value="Nucleotide-diphospho-sugar transferases"/>
    <property type="match status" value="1"/>
</dbReference>
<comment type="caution">
    <text evidence="3">The sequence shown here is derived from an EMBL/GenBank/DDBJ whole genome shotgun (WGS) entry which is preliminary data.</text>
</comment>
<evidence type="ECO:0000256" key="2">
    <source>
        <dbReference type="SAM" id="Phobius"/>
    </source>
</evidence>
<organism evidence="3 4">
    <name type="scientific">Serinibacter arcticus</name>
    <dbReference type="NCBI Taxonomy" id="1655435"/>
    <lineage>
        <taxon>Bacteria</taxon>
        <taxon>Bacillati</taxon>
        <taxon>Actinomycetota</taxon>
        <taxon>Actinomycetes</taxon>
        <taxon>Micrococcales</taxon>
        <taxon>Beutenbergiaceae</taxon>
        <taxon>Serinibacter</taxon>
    </lineage>
</organism>
<gene>
    <name evidence="3" type="ORF">SERN_2661</name>
</gene>
<dbReference type="InterPro" id="IPR050834">
    <property type="entry name" value="Glycosyltransf_2"/>
</dbReference>
<feature type="transmembrane region" description="Helical" evidence="2">
    <location>
        <begin position="491"/>
        <end position="509"/>
    </location>
</feature>
<dbReference type="AlphaFoldDB" id="A0A4Z1DYK3"/>
<evidence type="ECO:0000256" key="1">
    <source>
        <dbReference type="SAM" id="MobiDB-lite"/>
    </source>
</evidence>
<feature type="transmembrane region" description="Helical" evidence="2">
    <location>
        <begin position="257"/>
        <end position="278"/>
    </location>
</feature>
<accession>A0A4Z1DYK3</accession>
<keyword evidence="2" id="KW-0812">Transmembrane</keyword>
<keyword evidence="2" id="KW-0472">Membrane</keyword>
<dbReference type="EMBL" id="RHPJ01000004">
    <property type="protein sequence ID" value="TGO04070.1"/>
    <property type="molecule type" value="Genomic_DNA"/>
</dbReference>
<reference evidence="3 4" key="1">
    <citation type="submission" date="2018-11" db="EMBL/GenBank/DDBJ databases">
        <title>Complete genome sequencing of the Actinobacteria Serinibacter sp. K3-2.</title>
        <authorList>
            <person name="Rakitin A.L."/>
            <person name="Beletsky A.V."/>
            <person name="Mardanov A.V."/>
            <person name="Ravin N.V."/>
            <person name="Gromova A.S."/>
            <person name="Filippova S.N."/>
            <person name="Gal'Chenko V.F."/>
        </authorList>
    </citation>
    <scope>NUCLEOTIDE SEQUENCE [LARGE SCALE GENOMIC DNA]</scope>
    <source>
        <strain evidence="3 4">K3-2</strain>
    </source>
</reference>
<dbReference type="PANTHER" id="PTHR43685">
    <property type="entry name" value="GLYCOSYLTRANSFERASE"/>
    <property type="match status" value="1"/>
</dbReference>
<protein>
    <submittedName>
        <fullName evidence="3">Glycosyl transferase, family 2</fullName>
    </submittedName>
</protein>
<evidence type="ECO:0000313" key="4">
    <source>
        <dbReference type="Proteomes" id="UP000297318"/>
    </source>
</evidence>
<feature type="transmembrane region" description="Helical" evidence="2">
    <location>
        <begin position="710"/>
        <end position="732"/>
    </location>
</feature>